<evidence type="ECO:0000256" key="1">
    <source>
        <dbReference type="SAM" id="MobiDB-lite"/>
    </source>
</evidence>
<feature type="compositionally biased region" description="Pro residues" evidence="1">
    <location>
        <begin position="848"/>
        <end position="860"/>
    </location>
</feature>
<accession>A0A2U3E3C5</accession>
<sequence length="917" mass="97058">MLPLSSAPPPTTGEGTPAGTSVAKDLEPSTGRAPRRARPSWHVCRCNGTVTARPKTNSVVSNEDDAGVLKLPRGGVGNRTEVGNRRDGRGAPFGGPLTAPSLVRKAQCRRSTRDLAAEPGAEPVAAQRNTRRIDGAGRWVRPEQRRPVSYRGCNAMQVTSVLRIGERTAKQYSRGKQDERRQTSRAAACATSNHNTQHDMTRHRHGTRRDLEPGIQGPQAPKARHRKFLSMQQQQQARAGLGRRLRAIRSPASDSTAHNKVGTWAQRNRQSRFGALGRSLSLLRCAGGAPSGVLVGRRGGALRFPPQGSSRRLGRAGGAAGFAAIDSSSPADASAYPVLGGLAQEEYCSINQSVNQSALLRCIEVAQLAARHHVRRPDDWHPTKQKSSRIVWDIVNMLGQLAASVQPVVDLAPPAAGDTRGLNNKPGRKVQSVQTLPTVSPRSLTNTVVIPSHRAHRILIQRPHLSGVWWRNGLNSATGCEGPAADASTRSWRWRPLGRRDGTLDDSTTSDEAPARRGQAGRTVYLGKASLKLPTALRAGLPLAQNTNASTSPSGPVVFASRPPATLVARPDSARWRNTPPCAAALGNQTFLGEDTRQDDKGPRRREPGSAPSAVRRRDGAQRHREAARAEVLLAGSVDEGMEPSVAHQRAWSPAGGARSSGARSGTLGKLQHVARRGFEKGTRQPNPSGTSVNVLLRHSKGAPTPDGAIDGGWKLSTRVQSPRASTQKIPLHSADAWGGRGLDPRGLACIFARVEEGVWVFVCLSVRPSVCLSDTAVGEPGPAPSTAIAVPCLSQERSLHDSSVRLDSVSVEPSDRLLPSAAGGGGGGGAPSGSSWSVVVPSVCGAPHPPIRPARPNPKPSLQKGTQRLGSSTGNGPLPRERPRPPGNGKQARQIRLRPPGGASPAAQPTTGGVPT</sequence>
<feature type="compositionally biased region" description="Polar residues" evidence="1">
    <location>
        <begin position="684"/>
        <end position="694"/>
    </location>
</feature>
<feature type="compositionally biased region" description="Low complexity" evidence="1">
    <location>
        <begin position="12"/>
        <end position="21"/>
    </location>
</feature>
<feature type="compositionally biased region" description="Basic and acidic residues" evidence="1">
    <location>
        <begin position="169"/>
        <end position="182"/>
    </location>
</feature>
<feature type="compositionally biased region" description="Low complexity" evidence="1">
    <location>
        <begin position="650"/>
        <end position="666"/>
    </location>
</feature>
<feature type="compositionally biased region" description="Pro residues" evidence="1">
    <location>
        <begin position="1"/>
        <end position="11"/>
    </location>
</feature>
<protein>
    <submittedName>
        <fullName evidence="2">Uncharacterized protein</fullName>
    </submittedName>
</protein>
<feature type="compositionally biased region" description="Basic and acidic residues" evidence="1">
    <location>
        <begin position="616"/>
        <end position="626"/>
    </location>
</feature>
<feature type="compositionally biased region" description="Basic and acidic residues" evidence="1">
    <location>
        <begin position="594"/>
        <end position="608"/>
    </location>
</feature>
<feature type="compositionally biased region" description="Polar residues" evidence="1">
    <location>
        <begin position="864"/>
        <end position="873"/>
    </location>
</feature>
<feature type="compositionally biased region" description="Polar residues" evidence="1">
    <location>
        <begin position="908"/>
        <end position="917"/>
    </location>
</feature>
<proteinExistence type="predicted"/>
<feature type="region of interest" description="Disordered" evidence="1">
    <location>
        <begin position="70"/>
        <end position="99"/>
    </location>
</feature>
<evidence type="ECO:0000313" key="3">
    <source>
        <dbReference type="Proteomes" id="UP000245956"/>
    </source>
</evidence>
<feature type="region of interest" description="Disordered" evidence="1">
    <location>
        <begin position="113"/>
        <end position="137"/>
    </location>
</feature>
<feature type="region of interest" description="Disordered" evidence="1">
    <location>
        <begin position="640"/>
        <end position="715"/>
    </location>
</feature>
<feature type="region of interest" description="Disordered" evidence="1">
    <location>
        <begin position="169"/>
        <end position="223"/>
    </location>
</feature>
<name>A0A2U3E3C5_PURLI</name>
<feature type="region of interest" description="Disordered" evidence="1">
    <location>
        <begin position="417"/>
        <end position="437"/>
    </location>
</feature>
<comment type="caution">
    <text evidence="2">The sequence shown here is derived from an EMBL/GenBank/DDBJ whole genome shotgun (WGS) entry which is preliminary data.</text>
</comment>
<feature type="region of interest" description="Disordered" evidence="1">
    <location>
        <begin position="803"/>
        <end position="835"/>
    </location>
</feature>
<organism evidence="2 3">
    <name type="scientific">Purpureocillium lilacinum</name>
    <name type="common">Paecilomyces lilacinus</name>
    <dbReference type="NCBI Taxonomy" id="33203"/>
    <lineage>
        <taxon>Eukaryota</taxon>
        <taxon>Fungi</taxon>
        <taxon>Dikarya</taxon>
        <taxon>Ascomycota</taxon>
        <taxon>Pezizomycotina</taxon>
        <taxon>Sordariomycetes</taxon>
        <taxon>Hypocreomycetidae</taxon>
        <taxon>Hypocreales</taxon>
        <taxon>Ophiocordycipitaceae</taxon>
        <taxon>Purpureocillium</taxon>
    </lineage>
</organism>
<evidence type="ECO:0000313" key="2">
    <source>
        <dbReference type="EMBL" id="PWI68974.1"/>
    </source>
</evidence>
<reference evidence="2 3" key="1">
    <citation type="journal article" date="2016" name="Front. Microbiol.">
        <title>Genome and transcriptome sequences reveal the specific parasitism of the nematophagous Purpureocillium lilacinum 36-1.</title>
        <authorList>
            <person name="Xie J."/>
            <person name="Li S."/>
            <person name="Mo C."/>
            <person name="Xiao X."/>
            <person name="Peng D."/>
            <person name="Wang G."/>
            <person name="Xiao Y."/>
        </authorList>
    </citation>
    <scope>NUCLEOTIDE SEQUENCE [LARGE SCALE GENOMIC DNA]</scope>
    <source>
        <strain evidence="2 3">36-1</strain>
    </source>
</reference>
<feature type="region of interest" description="Disordered" evidence="1">
    <location>
        <begin position="1"/>
        <end position="40"/>
    </location>
</feature>
<feature type="region of interest" description="Disordered" evidence="1">
    <location>
        <begin position="574"/>
        <end position="626"/>
    </location>
</feature>
<dbReference type="Proteomes" id="UP000245956">
    <property type="component" value="Unassembled WGS sequence"/>
</dbReference>
<gene>
    <name evidence="2" type="ORF">PCL_01359</name>
</gene>
<feature type="region of interest" description="Disordered" evidence="1">
    <location>
        <begin position="848"/>
        <end position="917"/>
    </location>
</feature>
<feature type="compositionally biased region" description="Gly residues" evidence="1">
    <location>
        <begin position="823"/>
        <end position="832"/>
    </location>
</feature>
<dbReference type="EMBL" id="LCWV01000013">
    <property type="protein sequence ID" value="PWI68974.1"/>
    <property type="molecule type" value="Genomic_DNA"/>
</dbReference>
<feature type="region of interest" description="Disordered" evidence="1">
    <location>
        <begin position="496"/>
        <end position="521"/>
    </location>
</feature>
<dbReference type="AlphaFoldDB" id="A0A2U3E3C5"/>